<dbReference type="Gene3D" id="3.60.10.10">
    <property type="entry name" value="Endonuclease/exonuclease/phosphatase"/>
    <property type="match status" value="1"/>
</dbReference>
<dbReference type="Proteomes" id="UP000322981">
    <property type="component" value="Unassembled WGS sequence"/>
</dbReference>
<keyword evidence="2" id="KW-1185">Reference proteome</keyword>
<gene>
    <name evidence="1" type="ORF">F2Q65_11745</name>
</gene>
<sequence>MKFGTEDLTRYILSATVDVTGSGDLLTVIVNHWKSGTGNTDEYRRVIESTRITQVVLTIEDATRPYVVLGDVNEEVRDLPLAFSTGVDMQALLSADGLRNDPFVPVTYWTVMLEAQQASLRIRMQPGVRIQNGGSVRMQIDSGLTF</sequence>
<dbReference type="InterPro" id="IPR036691">
    <property type="entry name" value="Endo/exonu/phosph_ase_sf"/>
</dbReference>
<accession>A0A5M8FIA1</accession>
<dbReference type="AlphaFoldDB" id="A0A5M8FIA1"/>
<reference evidence="1 2" key="1">
    <citation type="submission" date="2019-09" db="EMBL/GenBank/DDBJ databases">
        <title>Whole-genome sequence of the purple sulfur bacterium Thiohalocapsa marina DSM 19078.</title>
        <authorList>
            <person name="Kyndt J.A."/>
            <person name="Meyer T.E."/>
        </authorList>
    </citation>
    <scope>NUCLEOTIDE SEQUENCE [LARGE SCALE GENOMIC DNA]</scope>
    <source>
        <strain evidence="1 2">DSM 19078</strain>
    </source>
</reference>
<protein>
    <submittedName>
        <fullName evidence="1">Uncharacterized protein</fullName>
    </submittedName>
</protein>
<name>A0A5M8FIA1_9GAMM</name>
<evidence type="ECO:0000313" key="1">
    <source>
        <dbReference type="EMBL" id="KAA6184638.1"/>
    </source>
</evidence>
<comment type="caution">
    <text evidence="1">The sequence shown here is derived from an EMBL/GenBank/DDBJ whole genome shotgun (WGS) entry which is preliminary data.</text>
</comment>
<organism evidence="1 2">
    <name type="scientific">Thiohalocapsa marina</name>
    <dbReference type="NCBI Taxonomy" id="424902"/>
    <lineage>
        <taxon>Bacteria</taxon>
        <taxon>Pseudomonadati</taxon>
        <taxon>Pseudomonadota</taxon>
        <taxon>Gammaproteobacteria</taxon>
        <taxon>Chromatiales</taxon>
        <taxon>Chromatiaceae</taxon>
        <taxon>Thiohalocapsa</taxon>
    </lineage>
</organism>
<dbReference type="EMBL" id="VWXX01000017">
    <property type="protein sequence ID" value="KAA6184638.1"/>
    <property type="molecule type" value="Genomic_DNA"/>
</dbReference>
<dbReference type="SUPFAM" id="SSF56219">
    <property type="entry name" value="DNase I-like"/>
    <property type="match status" value="1"/>
</dbReference>
<evidence type="ECO:0000313" key="2">
    <source>
        <dbReference type="Proteomes" id="UP000322981"/>
    </source>
</evidence>
<dbReference type="RefSeq" id="WP_150093593.1">
    <property type="nucleotide sequence ID" value="NZ_JBFUOH010000035.1"/>
</dbReference>
<proteinExistence type="predicted"/>
<dbReference type="OrthoDB" id="155529at2"/>